<organism evidence="1">
    <name type="scientific">Rhizophora mucronata</name>
    <name type="common">Asiatic mangrove</name>
    <dbReference type="NCBI Taxonomy" id="61149"/>
    <lineage>
        <taxon>Eukaryota</taxon>
        <taxon>Viridiplantae</taxon>
        <taxon>Streptophyta</taxon>
        <taxon>Embryophyta</taxon>
        <taxon>Tracheophyta</taxon>
        <taxon>Spermatophyta</taxon>
        <taxon>Magnoliopsida</taxon>
        <taxon>eudicotyledons</taxon>
        <taxon>Gunneridae</taxon>
        <taxon>Pentapetalae</taxon>
        <taxon>rosids</taxon>
        <taxon>fabids</taxon>
        <taxon>Malpighiales</taxon>
        <taxon>Rhizophoraceae</taxon>
        <taxon>Rhizophora</taxon>
    </lineage>
</organism>
<protein>
    <submittedName>
        <fullName evidence="1">Uncharacterized protein</fullName>
    </submittedName>
</protein>
<proteinExistence type="predicted"/>
<sequence>MPKVHNNALSLALIIFRHTKSKLKYALKGTHRSISGGKYVCCCKIQLFYQCSEHKIFMLQVMYKT</sequence>
<accession>A0A2P2NI46</accession>
<reference evidence="1" key="1">
    <citation type="submission" date="2018-02" db="EMBL/GenBank/DDBJ databases">
        <title>Rhizophora mucronata_Transcriptome.</title>
        <authorList>
            <person name="Meera S.P."/>
            <person name="Sreeshan A."/>
            <person name="Augustine A."/>
        </authorList>
    </citation>
    <scope>NUCLEOTIDE SEQUENCE</scope>
    <source>
        <tissue evidence="1">Leaf</tissue>
    </source>
</reference>
<evidence type="ECO:0000313" key="1">
    <source>
        <dbReference type="EMBL" id="MBX42149.1"/>
    </source>
</evidence>
<dbReference type="AlphaFoldDB" id="A0A2P2NI46"/>
<name>A0A2P2NI46_RHIMU</name>
<dbReference type="EMBL" id="GGEC01061665">
    <property type="protein sequence ID" value="MBX42149.1"/>
    <property type="molecule type" value="Transcribed_RNA"/>
</dbReference>